<protein>
    <recommendedName>
        <fullName evidence="1">FAS1 domain-containing protein</fullName>
    </recommendedName>
</protein>
<dbReference type="GO" id="GO:0005615">
    <property type="term" value="C:extracellular space"/>
    <property type="evidence" value="ECO:0007669"/>
    <property type="project" value="TreeGrafter"/>
</dbReference>
<dbReference type="Gene3D" id="2.30.180.10">
    <property type="entry name" value="FAS1 domain"/>
    <property type="match status" value="2"/>
</dbReference>
<dbReference type="RefSeq" id="WP_103804226.1">
    <property type="nucleotide sequence ID" value="NZ_PQVG01000001.1"/>
</dbReference>
<dbReference type="InterPro" id="IPR000782">
    <property type="entry name" value="FAS1_domain"/>
</dbReference>
<dbReference type="PANTHER" id="PTHR10900:SF77">
    <property type="entry name" value="FI19380P1"/>
    <property type="match status" value="1"/>
</dbReference>
<feature type="domain" description="FAS1" evidence="1">
    <location>
        <begin position="38"/>
        <end position="176"/>
    </location>
</feature>
<dbReference type="AlphaFoldDB" id="A0A2S5AF46"/>
<comment type="caution">
    <text evidence="2">The sequence shown here is derived from an EMBL/GenBank/DDBJ whole genome shotgun (WGS) entry which is preliminary data.</text>
</comment>
<feature type="domain" description="FAS1" evidence="1">
    <location>
        <begin position="180"/>
        <end position="354"/>
    </location>
</feature>
<keyword evidence="3" id="KW-1185">Reference proteome</keyword>
<proteinExistence type="predicted"/>
<evidence type="ECO:0000313" key="3">
    <source>
        <dbReference type="Proteomes" id="UP000237310"/>
    </source>
</evidence>
<dbReference type="PROSITE" id="PS50213">
    <property type="entry name" value="FAS1"/>
    <property type="match status" value="2"/>
</dbReference>
<accession>A0A2S5AF46</accession>
<dbReference type="SMART" id="SM00554">
    <property type="entry name" value="FAS1"/>
    <property type="match status" value="1"/>
</dbReference>
<reference evidence="2 3" key="1">
    <citation type="submission" date="2018-01" db="EMBL/GenBank/DDBJ databases">
        <authorList>
            <person name="Gaut B.S."/>
            <person name="Morton B.R."/>
            <person name="Clegg M.T."/>
            <person name="Duvall M.R."/>
        </authorList>
    </citation>
    <scope>NUCLEOTIDE SEQUENCE [LARGE SCALE GENOMIC DNA]</scope>
    <source>
        <strain evidence="2 3">HR-AY</strain>
    </source>
</reference>
<dbReference type="SUPFAM" id="SSF82153">
    <property type="entry name" value="FAS1 domain"/>
    <property type="match status" value="2"/>
</dbReference>
<dbReference type="PANTHER" id="PTHR10900">
    <property type="entry name" value="PERIOSTIN-RELATED"/>
    <property type="match status" value="1"/>
</dbReference>
<dbReference type="Proteomes" id="UP000237310">
    <property type="component" value="Unassembled WGS sequence"/>
</dbReference>
<organism evidence="2 3">
    <name type="scientific">Flavobacterium alvei</name>
    <dbReference type="NCBI Taxonomy" id="2080416"/>
    <lineage>
        <taxon>Bacteria</taxon>
        <taxon>Pseudomonadati</taxon>
        <taxon>Bacteroidota</taxon>
        <taxon>Flavobacteriia</taxon>
        <taxon>Flavobacteriales</taxon>
        <taxon>Flavobacteriaceae</taxon>
        <taxon>Flavobacterium</taxon>
    </lineage>
</organism>
<dbReference type="EMBL" id="PQVG01000001">
    <property type="protein sequence ID" value="POY41190.1"/>
    <property type="molecule type" value="Genomic_DNA"/>
</dbReference>
<dbReference type="InterPro" id="IPR050904">
    <property type="entry name" value="Adhesion/Biosynth-related"/>
</dbReference>
<name>A0A2S5AF46_9FLAO</name>
<sequence>MKRSLVLNRLMRLTLVVFLTLAFVNCTSEKIKEFTDQTLNVTDYLKDNDDYSMFLEMLEVTNYASFMNTYGTYTVFVPNNEAVKKYLSDVGAATVKDVPIEDLKEIVKLHILDQVVATTDFTDGKIATPSQQGQFLITGAANIAGVSSITVNKTSNITASNVIVGNGIIHVIDKVLRVADKTLAKSIEADPNLSLFTEALKATGWYDVLNKPLGTATVTTTTGGTTTTTTTKIGHLSVLTQTNEVFKAAGINSLADLKAKYSHLHDPMNPADSLNLFVSYRILPKLQYLADLAVSQSLETKAPLEVISVKLAAGTILLNEETFNGVLEKGVVVNRGLSDVTASNGVIHSVDQNFFIKKRIPAPVYFDLGDQPEFRQLTSVFRKPGTSAALKKELFKDVTWDGSDALTYVCATKGSSSYQDRAWNGDIIEIFRFRANNTQNLKFKTPVIIKGKYKIWVSYRWKGTKNPTVRTYFNGIALPRLVNFQEQATNTINERVLESQGYKSHISPFTNRFNCRLVGIVDVLTTGRHTITFESLSNPGDTAWMDVVEFRPVDMDQLYPRLESGGSGLVP</sequence>
<dbReference type="InterPro" id="IPR036378">
    <property type="entry name" value="FAS1_dom_sf"/>
</dbReference>
<evidence type="ECO:0000313" key="2">
    <source>
        <dbReference type="EMBL" id="POY41190.1"/>
    </source>
</evidence>
<dbReference type="OrthoDB" id="9800666at2"/>
<dbReference type="Pfam" id="PF02469">
    <property type="entry name" value="Fasciclin"/>
    <property type="match status" value="1"/>
</dbReference>
<gene>
    <name evidence="2" type="ORF">C3L50_01315</name>
</gene>
<evidence type="ECO:0000259" key="1">
    <source>
        <dbReference type="PROSITE" id="PS50213"/>
    </source>
</evidence>